<dbReference type="InterPro" id="IPR040676">
    <property type="entry name" value="DUF5641"/>
</dbReference>
<dbReference type="GO" id="GO:0003676">
    <property type="term" value="F:nucleic acid binding"/>
    <property type="evidence" value="ECO:0007669"/>
    <property type="project" value="InterPro"/>
</dbReference>
<feature type="domain" description="DUF5641" evidence="1">
    <location>
        <begin position="63"/>
        <end position="119"/>
    </location>
</feature>
<gene>
    <name evidence="2" type="ORF">AVEN_49949_1</name>
</gene>
<keyword evidence="3" id="KW-1185">Reference proteome</keyword>
<dbReference type="InterPro" id="IPR036397">
    <property type="entry name" value="RNaseH_sf"/>
</dbReference>
<accession>A0A4Y2EES9</accession>
<dbReference type="PANTHER" id="PTHR47331">
    <property type="entry name" value="PHD-TYPE DOMAIN-CONTAINING PROTEIN"/>
    <property type="match status" value="1"/>
</dbReference>
<comment type="caution">
    <text evidence="2">The sequence shown here is derived from an EMBL/GenBank/DDBJ whole genome shotgun (WGS) entry which is preliminary data.</text>
</comment>
<dbReference type="EMBL" id="BGPR01000591">
    <property type="protein sequence ID" value="GBM27643.1"/>
    <property type="molecule type" value="Genomic_DNA"/>
</dbReference>
<dbReference type="Proteomes" id="UP000499080">
    <property type="component" value="Unassembled WGS sequence"/>
</dbReference>
<evidence type="ECO:0000259" key="1">
    <source>
        <dbReference type="Pfam" id="PF18701"/>
    </source>
</evidence>
<dbReference type="AlphaFoldDB" id="A0A4Y2EES9"/>
<evidence type="ECO:0000313" key="2">
    <source>
        <dbReference type="EMBL" id="GBM27643.1"/>
    </source>
</evidence>
<protein>
    <recommendedName>
        <fullName evidence="1">DUF5641 domain-containing protein</fullName>
    </recommendedName>
</protein>
<proteinExistence type="predicted"/>
<name>A0A4Y2EES9_ARAVE</name>
<dbReference type="OrthoDB" id="6766214at2759"/>
<organism evidence="2 3">
    <name type="scientific">Araneus ventricosus</name>
    <name type="common">Orbweaver spider</name>
    <name type="synonym">Epeira ventricosa</name>
    <dbReference type="NCBI Taxonomy" id="182803"/>
    <lineage>
        <taxon>Eukaryota</taxon>
        <taxon>Metazoa</taxon>
        <taxon>Ecdysozoa</taxon>
        <taxon>Arthropoda</taxon>
        <taxon>Chelicerata</taxon>
        <taxon>Arachnida</taxon>
        <taxon>Araneae</taxon>
        <taxon>Araneomorphae</taxon>
        <taxon>Entelegynae</taxon>
        <taxon>Araneoidea</taxon>
        <taxon>Araneidae</taxon>
        <taxon>Araneus</taxon>
    </lineage>
</organism>
<dbReference type="Gene3D" id="3.30.420.10">
    <property type="entry name" value="Ribonuclease H-like superfamily/Ribonuclease H"/>
    <property type="match status" value="1"/>
</dbReference>
<dbReference type="Pfam" id="PF18701">
    <property type="entry name" value="DUF5641"/>
    <property type="match status" value="1"/>
</dbReference>
<sequence length="126" mass="14851">MVKDFHASHKIQWCFIAEKAAWWGGFYERLIRSVKLALRKTLGRTTLSREELETLLIEIEGKVREFKVNDIVLINDDKLPRHFWKLGRVVAVFPGRDGKVRSCRVKTNIFVIKRPVQLLYNIEIDE</sequence>
<reference evidence="2 3" key="1">
    <citation type="journal article" date="2019" name="Sci. Rep.">
        <title>Orb-weaving spider Araneus ventricosus genome elucidates the spidroin gene catalogue.</title>
        <authorList>
            <person name="Kono N."/>
            <person name="Nakamura H."/>
            <person name="Ohtoshi R."/>
            <person name="Moran D.A.P."/>
            <person name="Shinohara A."/>
            <person name="Yoshida Y."/>
            <person name="Fujiwara M."/>
            <person name="Mori M."/>
            <person name="Tomita M."/>
            <person name="Arakawa K."/>
        </authorList>
    </citation>
    <scope>NUCLEOTIDE SEQUENCE [LARGE SCALE GENOMIC DNA]</scope>
</reference>
<dbReference type="PANTHER" id="PTHR47331:SF5">
    <property type="entry name" value="RIBONUCLEASE H"/>
    <property type="match status" value="1"/>
</dbReference>
<evidence type="ECO:0000313" key="3">
    <source>
        <dbReference type="Proteomes" id="UP000499080"/>
    </source>
</evidence>